<dbReference type="RefSeq" id="WP_041827465.1">
    <property type="nucleotide sequence ID" value="NZ_CP023687.1"/>
</dbReference>
<keyword evidence="3" id="KW-1185">Reference proteome</keyword>
<evidence type="ECO:0000256" key="1">
    <source>
        <dbReference type="SAM" id="Phobius"/>
    </source>
</evidence>
<keyword evidence="1" id="KW-0812">Transmembrane</keyword>
<gene>
    <name evidence="2" type="ORF">QRO08_11880</name>
</gene>
<dbReference type="InterPro" id="IPR021676">
    <property type="entry name" value="DUF3262"/>
</dbReference>
<feature type="transmembrane region" description="Helical" evidence="1">
    <location>
        <begin position="20"/>
        <end position="39"/>
    </location>
</feature>
<protein>
    <submittedName>
        <fullName evidence="2">DUF3262 family protein</fullName>
    </submittedName>
</protein>
<dbReference type="EMBL" id="CP127363">
    <property type="protein sequence ID" value="WIY51224.1"/>
    <property type="molecule type" value="Genomic_DNA"/>
</dbReference>
<evidence type="ECO:0000313" key="2">
    <source>
        <dbReference type="EMBL" id="WIY51224.1"/>
    </source>
</evidence>
<reference evidence="2 3" key="1">
    <citation type="submission" date="2023-06" db="EMBL/GenBank/DDBJ databases">
        <authorList>
            <person name="Ham H."/>
            <person name="Park D.S."/>
        </authorList>
    </citation>
    <scope>NUCLEOTIDE SEQUENCE [LARGE SCALE GENOMIC DNA]</scope>
    <source>
        <strain evidence="2 3">KACC 17005</strain>
    </source>
</reference>
<dbReference type="Proteomes" id="UP001242732">
    <property type="component" value="Chromosome"/>
</dbReference>
<evidence type="ECO:0000313" key="3">
    <source>
        <dbReference type="Proteomes" id="UP001242732"/>
    </source>
</evidence>
<feature type="transmembrane region" description="Helical" evidence="1">
    <location>
        <begin position="60"/>
        <end position="77"/>
    </location>
</feature>
<organism evidence="2 3">
    <name type="scientific">Paracidovorax citrulli</name>
    <name type="common">Acidovorax citrulli</name>
    <dbReference type="NCBI Taxonomy" id="80869"/>
    <lineage>
        <taxon>Bacteria</taxon>
        <taxon>Pseudomonadati</taxon>
        <taxon>Pseudomonadota</taxon>
        <taxon>Betaproteobacteria</taxon>
        <taxon>Burkholderiales</taxon>
        <taxon>Comamonadaceae</taxon>
        <taxon>Paracidovorax</taxon>
    </lineage>
</organism>
<dbReference type="Pfam" id="PF11660">
    <property type="entry name" value="DUF3262"/>
    <property type="match status" value="1"/>
</dbReference>
<keyword evidence="1" id="KW-1133">Transmembrane helix</keyword>
<accession>A0ABY9AWJ6</accession>
<proteinExistence type="predicted"/>
<sequence length="78" mass="8369">MYGDMKAAFLQGAGVDPGQMKAVVLSIVFAAIFIVAGWIGQQLAEAYGDGQLDKSDLYQALIAICVLLLVIFSFLAWL</sequence>
<name>A0ABY9AWJ6_PARCI</name>
<keyword evidence="1" id="KW-0472">Membrane</keyword>